<sequence>MKKILNFGLGFYPKSFFLINLIFFYVTPQFIEACNVQEMKTFSTSPKINDNKQTNSSRLLNSFSFFLGISCGFSSFFCVFFETFFLETVFFAPVFLFAVFLVTVFLDEIIN</sequence>
<feature type="transmembrane region" description="Helical" evidence="1">
    <location>
        <begin position="59"/>
        <end position="81"/>
    </location>
</feature>
<evidence type="ECO:0000313" key="3">
    <source>
        <dbReference type="Proteomes" id="UP000276133"/>
    </source>
</evidence>
<accession>A0A3M7R6A8</accession>
<dbReference type="Proteomes" id="UP000276133">
    <property type="component" value="Unassembled WGS sequence"/>
</dbReference>
<feature type="transmembrane region" description="Helical" evidence="1">
    <location>
        <begin position="12"/>
        <end position="31"/>
    </location>
</feature>
<keyword evidence="3" id="KW-1185">Reference proteome</keyword>
<dbReference type="AlphaFoldDB" id="A0A3M7R6A8"/>
<keyword evidence="1" id="KW-1133">Transmembrane helix</keyword>
<proteinExistence type="predicted"/>
<evidence type="ECO:0000313" key="2">
    <source>
        <dbReference type="EMBL" id="RNA19090.1"/>
    </source>
</evidence>
<reference evidence="2 3" key="1">
    <citation type="journal article" date="2018" name="Sci. Rep.">
        <title>Genomic signatures of local adaptation to the degree of environmental predictability in rotifers.</title>
        <authorList>
            <person name="Franch-Gras L."/>
            <person name="Hahn C."/>
            <person name="Garcia-Roger E.M."/>
            <person name="Carmona M.J."/>
            <person name="Serra M."/>
            <person name="Gomez A."/>
        </authorList>
    </citation>
    <scope>NUCLEOTIDE SEQUENCE [LARGE SCALE GENOMIC DNA]</scope>
    <source>
        <strain evidence="2">HYR1</strain>
    </source>
</reference>
<evidence type="ECO:0000256" key="1">
    <source>
        <dbReference type="SAM" id="Phobius"/>
    </source>
</evidence>
<organism evidence="2 3">
    <name type="scientific">Brachionus plicatilis</name>
    <name type="common">Marine rotifer</name>
    <name type="synonym">Brachionus muelleri</name>
    <dbReference type="NCBI Taxonomy" id="10195"/>
    <lineage>
        <taxon>Eukaryota</taxon>
        <taxon>Metazoa</taxon>
        <taxon>Spiralia</taxon>
        <taxon>Gnathifera</taxon>
        <taxon>Rotifera</taxon>
        <taxon>Eurotatoria</taxon>
        <taxon>Monogononta</taxon>
        <taxon>Pseudotrocha</taxon>
        <taxon>Ploima</taxon>
        <taxon>Brachionidae</taxon>
        <taxon>Brachionus</taxon>
    </lineage>
</organism>
<keyword evidence="1" id="KW-0812">Transmembrane</keyword>
<gene>
    <name evidence="2" type="ORF">BpHYR1_008115</name>
</gene>
<name>A0A3M7R6A8_BRAPC</name>
<dbReference type="EMBL" id="REGN01004104">
    <property type="protein sequence ID" value="RNA19090.1"/>
    <property type="molecule type" value="Genomic_DNA"/>
</dbReference>
<keyword evidence="1" id="KW-0472">Membrane</keyword>
<comment type="caution">
    <text evidence="2">The sequence shown here is derived from an EMBL/GenBank/DDBJ whole genome shotgun (WGS) entry which is preliminary data.</text>
</comment>
<feature type="transmembrane region" description="Helical" evidence="1">
    <location>
        <begin position="88"/>
        <end position="106"/>
    </location>
</feature>
<protein>
    <submittedName>
        <fullName evidence="2">Uncharacterized protein</fullName>
    </submittedName>
</protein>